<protein>
    <submittedName>
        <fullName evidence="2">Uncharacterized protein</fullName>
    </submittedName>
</protein>
<sequence>MWLLGPATVSKHSADELPSEATPSKGTGVFVREETNTTMAPISFQAGLAALAIFGAVSAVPSGQSAALSPAGGYDSCKLGLFENCECSKHEGHSEYVELECDTAIPDNKHSIWFKENDSYEKLAAYDSWEKKHDGTIECCGEHLGYIEHGCTDVDKEFDCRFKCVRPIEFEEEDCDDDWEDEDWEDDECEDDDDEWKKPKWEKPKPKKPEPKWPEPKKAEPKKSKCMKHEKKPERLGRKERS</sequence>
<dbReference type="Proteomes" id="UP001217918">
    <property type="component" value="Unassembled WGS sequence"/>
</dbReference>
<comment type="caution">
    <text evidence="2">The sequence shown here is derived from an EMBL/GenBank/DDBJ whole genome shotgun (WGS) entry which is preliminary data.</text>
</comment>
<feature type="compositionally biased region" description="Basic and acidic residues" evidence="1">
    <location>
        <begin position="231"/>
        <end position="242"/>
    </location>
</feature>
<dbReference type="AlphaFoldDB" id="A0AAD9I3Z1"/>
<evidence type="ECO:0000313" key="2">
    <source>
        <dbReference type="EMBL" id="KAK2070077.1"/>
    </source>
</evidence>
<keyword evidence="3" id="KW-1185">Reference proteome</keyword>
<gene>
    <name evidence="2" type="ORF">P8C59_004607</name>
</gene>
<reference evidence="2" key="1">
    <citation type="journal article" date="2023" name="Mol. Plant Microbe Interact.">
        <title>Elucidating the Obligate Nature and Biological Capacity of an Invasive Fungal Corn Pathogen.</title>
        <authorList>
            <person name="MacCready J.S."/>
            <person name="Roggenkamp E.M."/>
            <person name="Gdanetz K."/>
            <person name="Chilvers M.I."/>
        </authorList>
    </citation>
    <scope>NUCLEOTIDE SEQUENCE</scope>
    <source>
        <strain evidence="2">PM02</strain>
    </source>
</reference>
<organism evidence="2 3">
    <name type="scientific">Phyllachora maydis</name>
    <dbReference type="NCBI Taxonomy" id="1825666"/>
    <lineage>
        <taxon>Eukaryota</taxon>
        <taxon>Fungi</taxon>
        <taxon>Dikarya</taxon>
        <taxon>Ascomycota</taxon>
        <taxon>Pezizomycotina</taxon>
        <taxon>Sordariomycetes</taxon>
        <taxon>Sordariomycetidae</taxon>
        <taxon>Phyllachorales</taxon>
        <taxon>Phyllachoraceae</taxon>
        <taxon>Phyllachora</taxon>
    </lineage>
</organism>
<proteinExistence type="predicted"/>
<evidence type="ECO:0000256" key="1">
    <source>
        <dbReference type="SAM" id="MobiDB-lite"/>
    </source>
</evidence>
<feature type="region of interest" description="Disordered" evidence="1">
    <location>
        <begin position="175"/>
        <end position="242"/>
    </location>
</feature>
<name>A0AAD9I3Z1_9PEZI</name>
<feature type="compositionally biased region" description="Acidic residues" evidence="1">
    <location>
        <begin position="175"/>
        <end position="194"/>
    </location>
</feature>
<feature type="region of interest" description="Disordered" evidence="1">
    <location>
        <begin position="1"/>
        <end position="26"/>
    </location>
</feature>
<dbReference type="EMBL" id="JAQQPM010000003">
    <property type="protein sequence ID" value="KAK2070077.1"/>
    <property type="molecule type" value="Genomic_DNA"/>
</dbReference>
<evidence type="ECO:0000313" key="3">
    <source>
        <dbReference type="Proteomes" id="UP001217918"/>
    </source>
</evidence>
<accession>A0AAD9I3Z1</accession>
<feature type="compositionally biased region" description="Basic and acidic residues" evidence="1">
    <location>
        <begin position="195"/>
        <end position="223"/>
    </location>
</feature>